<dbReference type="SUPFAM" id="SSF54913">
    <property type="entry name" value="GlnB-like"/>
    <property type="match status" value="1"/>
</dbReference>
<dbReference type="RefSeq" id="WP_025226073.1">
    <property type="nucleotide sequence ID" value="NZ_CP007139.1"/>
</dbReference>
<dbReference type="HOGENOM" id="CLU_143974_1_0_0"/>
<accession>A0A068NRF4</accession>
<reference evidence="1 2" key="1">
    <citation type="journal article" date="2014" name="PLoS ONE">
        <title>The first complete genome sequence of the class fimbriimonadia in the phylum armatimonadetes.</title>
        <authorList>
            <person name="Hu Z.Y."/>
            <person name="Wang Y.Z."/>
            <person name="Im W.T."/>
            <person name="Wang S.Y."/>
            <person name="Zhao G.P."/>
            <person name="Zheng H.J."/>
            <person name="Quan Z.X."/>
        </authorList>
    </citation>
    <scope>NUCLEOTIDE SEQUENCE [LARGE SCALE GENOMIC DNA]</scope>
    <source>
        <strain evidence="1">Gsoil 348</strain>
    </source>
</reference>
<dbReference type="PANTHER" id="PTHR38456:SF1">
    <property type="entry name" value="CYCLIC DI-AMP RECEPTOR A"/>
    <property type="match status" value="1"/>
</dbReference>
<proteinExistence type="predicted"/>
<name>A0A068NRF4_FIMGI</name>
<dbReference type="Pfam" id="PF06153">
    <property type="entry name" value="CdAMP_rec"/>
    <property type="match status" value="1"/>
</dbReference>
<dbReference type="OrthoDB" id="9794275at2"/>
<dbReference type="InterPro" id="IPR011322">
    <property type="entry name" value="N-reg_PII-like_a/b"/>
</dbReference>
<dbReference type="AlphaFoldDB" id="A0A068NRF4"/>
<dbReference type="eggNOG" id="COG3870">
    <property type="taxonomic scope" value="Bacteria"/>
</dbReference>
<dbReference type="PANTHER" id="PTHR38456">
    <property type="entry name" value="CYCLIC DI-AMP RECEPTOR A"/>
    <property type="match status" value="1"/>
</dbReference>
<organism evidence="1 2">
    <name type="scientific">Fimbriimonas ginsengisoli Gsoil 348</name>
    <dbReference type="NCBI Taxonomy" id="661478"/>
    <lineage>
        <taxon>Bacteria</taxon>
        <taxon>Bacillati</taxon>
        <taxon>Armatimonadota</taxon>
        <taxon>Fimbriimonadia</taxon>
        <taxon>Fimbriimonadales</taxon>
        <taxon>Fimbriimonadaceae</taxon>
        <taxon>Fimbriimonas</taxon>
    </lineage>
</organism>
<evidence type="ECO:0000313" key="2">
    <source>
        <dbReference type="Proteomes" id="UP000027982"/>
    </source>
</evidence>
<dbReference type="InterPro" id="IPR015867">
    <property type="entry name" value="N-reg_PII/ATP_PRibTrfase_C"/>
</dbReference>
<dbReference type="EMBL" id="CP007139">
    <property type="protein sequence ID" value="AIE85350.1"/>
    <property type="molecule type" value="Genomic_DNA"/>
</dbReference>
<evidence type="ECO:0000313" key="1">
    <source>
        <dbReference type="EMBL" id="AIE85350.1"/>
    </source>
</evidence>
<dbReference type="Proteomes" id="UP000027982">
    <property type="component" value="Chromosome"/>
</dbReference>
<dbReference type="KEGG" id="fgi:OP10G_1982"/>
<protein>
    <submittedName>
        <fullName evidence="1">Nitrogen regulatory protein P-II</fullName>
    </submittedName>
</protein>
<dbReference type="STRING" id="661478.OP10G_1982"/>
<dbReference type="Gene3D" id="3.30.70.120">
    <property type="match status" value="1"/>
</dbReference>
<sequence length="109" mass="11971">MKLAVCIVHNRDKGRVTDELVKAGFKFTIIGSTGGFLREGNTTFLIGVEEPELPTLRKVVSDNSQSREQLVNVMPYEAAPPGAFIPNPVKVPVGGAVMFVLDVEQFHRF</sequence>
<dbReference type="InterPro" id="IPR010375">
    <property type="entry name" value="CdAMP_rec"/>
</dbReference>
<gene>
    <name evidence="1" type="ORF">OP10G_1982</name>
</gene>
<keyword evidence="2" id="KW-1185">Reference proteome</keyword>